<name>A0A8T0IBB1_CERPU</name>
<comment type="caution">
    <text evidence="2">The sequence shown here is derived from an EMBL/GenBank/DDBJ whole genome shotgun (WGS) entry which is preliminary data.</text>
</comment>
<dbReference type="PANTHER" id="PTHR46496:SF4">
    <property type="entry name" value="ZEAXANTHIN EPOXIDASE"/>
    <property type="match status" value="1"/>
</dbReference>
<evidence type="ECO:0000313" key="2">
    <source>
        <dbReference type="EMBL" id="KAG0580227.1"/>
    </source>
</evidence>
<dbReference type="PRINTS" id="PR00420">
    <property type="entry name" value="RNGMNOXGNASE"/>
</dbReference>
<dbReference type="AlphaFoldDB" id="A0A8T0IBB1"/>
<dbReference type="Pfam" id="PF01494">
    <property type="entry name" value="FAD_binding_3"/>
    <property type="match status" value="1"/>
</dbReference>
<reference evidence="2" key="1">
    <citation type="submission" date="2020-06" db="EMBL/GenBank/DDBJ databases">
        <title>WGS assembly of Ceratodon purpureus strain R40.</title>
        <authorList>
            <person name="Carey S.B."/>
            <person name="Jenkins J."/>
            <person name="Shu S."/>
            <person name="Lovell J.T."/>
            <person name="Sreedasyam A."/>
            <person name="Maumus F."/>
            <person name="Tiley G.P."/>
            <person name="Fernandez-Pozo N."/>
            <person name="Barry K."/>
            <person name="Chen C."/>
            <person name="Wang M."/>
            <person name="Lipzen A."/>
            <person name="Daum C."/>
            <person name="Saski C.A."/>
            <person name="Payton A.C."/>
            <person name="Mcbreen J.C."/>
            <person name="Conrad R.E."/>
            <person name="Kollar L.M."/>
            <person name="Olsson S."/>
            <person name="Huttunen S."/>
            <person name="Landis J.B."/>
            <person name="Wickett N.J."/>
            <person name="Johnson M.G."/>
            <person name="Rensing S.A."/>
            <person name="Grimwood J."/>
            <person name="Schmutz J."/>
            <person name="Mcdaniel S.F."/>
        </authorList>
    </citation>
    <scope>NUCLEOTIDE SEQUENCE</scope>
    <source>
        <strain evidence="2">R40</strain>
    </source>
</reference>
<dbReference type="Gene3D" id="3.50.50.60">
    <property type="entry name" value="FAD/NAD(P)-binding domain"/>
    <property type="match status" value="1"/>
</dbReference>
<dbReference type="EMBL" id="CM026424">
    <property type="protein sequence ID" value="KAG0580227.1"/>
    <property type="molecule type" value="Genomic_DNA"/>
</dbReference>
<organism evidence="2 3">
    <name type="scientific">Ceratodon purpureus</name>
    <name type="common">Fire moss</name>
    <name type="synonym">Dicranum purpureum</name>
    <dbReference type="NCBI Taxonomy" id="3225"/>
    <lineage>
        <taxon>Eukaryota</taxon>
        <taxon>Viridiplantae</taxon>
        <taxon>Streptophyta</taxon>
        <taxon>Embryophyta</taxon>
        <taxon>Bryophyta</taxon>
        <taxon>Bryophytina</taxon>
        <taxon>Bryopsida</taxon>
        <taxon>Dicranidae</taxon>
        <taxon>Pseudoditrichales</taxon>
        <taxon>Ditrichaceae</taxon>
        <taxon>Ceratodon</taxon>
    </lineage>
</organism>
<dbReference type="InterPro" id="IPR002938">
    <property type="entry name" value="FAD-bd"/>
</dbReference>
<dbReference type="SUPFAM" id="SSF51905">
    <property type="entry name" value="FAD/NAD(P)-binding domain"/>
    <property type="match status" value="1"/>
</dbReference>
<evidence type="ECO:0000259" key="1">
    <source>
        <dbReference type="Pfam" id="PF01494"/>
    </source>
</evidence>
<accession>A0A8T0IBB1</accession>
<gene>
    <name evidence="2" type="ORF">KC19_4G158400</name>
</gene>
<sequence length="432" mass="48117">MAMEVDIAIVGGGLGGLALALGLQERGIQAHIFEKAPKLRVHTGTAISLGLNGLRALNGIKPGLSTRLMTKGAEVKKIRGIIRAHDDVEKVNEREVSPGHMCMVPWKAAQETLAGEILDQSVLHWRHAFVDFDVIEGRVEARFEVPVEEESGGPSVHTKVVRAKLLVGVDGGRSQVRKVLVGDEPRDLCHITWNAVVPTVRSLNLHGERELKFLSYRKGNIVKSVYLLDAGSGLSLWQIRTLDMSGEITKAYPLDLEAHGRDVRKARVLRQLEGLEWIENLREAVEGTDPDLVRESRQYDRLPLTSWSDSSKRVVLLGDAAHGMYPGPGQGAQTAFEDAHQLSMLLPEALASSAPETAISEAVTRFEQLRIQRTSRIQAYAAEKTFMPNLIPEWVRNLPLEEQRKRDQELMTWIRLYPEAIHGDPNSTYWKP</sequence>
<dbReference type="Proteomes" id="UP000822688">
    <property type="component" value="Chromosome 4"/>
</dbReference>
<feature type="domain" description="FAD-binding" evidence="1">
    <location>
        <begin position="4"/>
        <end position="360"/>
    </location>
</feature>
<evidence type="ECO:0000313" key="3">
    <source>
        <dbReference type="Proteomes" id="UP000822688"/>
    </source>
</evidence>
<dbReference type="InterPro" id="IPR036188">
    <property type="entry name" value="FAD/NAD-bd_sf"/>
</dbReference>
<dbReference type="GO" id="GO:0071949">
    <property type="term" value="F:FAD binding"/>
    <property type="evidence" value="ECO:0007669"/>
    <property type="project" value="InterPro"/>
</dbReference>
<dbReference type="PANTHER" id="PTHR46496">
    <property type="match status" value="1"/>
</dbReference>
<keyword evidence="3" id="KW-1185">Reference proteome</keyword>
<proteinExistence type="predicted"/>
<protein>
    <recommendedName>
        <fullName evidence="1">FAD-binding domain-containing protein</fullName>
    </recommendedName>
</protein>